<comment type="caution">
    <text evidence="11">The sequence shown here is derived from an EMBL/GenBank/DDBJ whole genome shotgun (WGS) entry which is preliminary data.</text>
</comment>
<dbReference type="OrthoDB" id="9766455at2"/>
<feature type="transmembrane region" description="Helical" evidence="7">
    <location>
        <begin position="249"/>
        <end position="269"/>
    </location>
</feature>
<keyword evidence="4 7" id="KW-0812">Transmembrane</keyword>
<dbReference type="InterPro" id="IPR008276">
    <property type="entry name" value="C_nuclsd_transpt"/>
</dbReference>
<organism evidence="11 12">
    <name type="scientific">Paenibacillus tyrfis</name>
    <dbReference type="NCBI Taxonomy" id="1501230"/>
    <lineage>
        <taxon>Bacteria</taxon>
        <taxon>Bacillati</taxon>
        <taxon>Bacillota</taxon>
        <taxon>Bacilli</taxon>
        <taxon>Bacillales</taxon>
        <taxon>Paenibacillaceae</taxon>
        <taxon>Paenibacillus</taxon>
    </lineage>
</organism>
<feature type="transmembrane region" description="Helical" evidence="7">
    <location>
        <begin position="192"/>
        <end position="211"/>
    </location>
</feature>
<proteinExistence type="inferred from homology"/>
<evidence type="ECO:0000256" key="4">
    <source>
        <dbReference type="ARBA" id="ARBA00022692"/>
    </source>
</evidence>
<evidence type="ECO:0000313" key="11">
    <source>
        <dbReference type="EMBL" id="KEQ23946.1"/>
    </source>
</evidence>
<dbReference type="InterPro" id="IPR011642">
    <property type="entry name" value="Gate_dom"/>
</dbReference>
<comment type="similarity">
    <text evidence="2">Belongs to the concentrative nucleoside transporter (CNT) (TC 2.A.41) family.</text>
</comment>
<dbReference type="GO" id="GO:0015293">
    <property type="term" value="F:symporter activity"/>
    <property type="evidence" value="ECO:0007669"/>
    <property type="project" value="TreeGrafter"/>
</dbReference>
<dbReference type="InterPro" id="IPR011657">
    <property type="entry name" value="CNT_C_dom"/>
</dbReference>
<keyword evidence="3" id="KW-1003">Cell membrane</keyword>
<dbReference type="Pfam" id="PF07662">
    <property type="entry name" value="Nucleos_tra2_C"/>
    <property type="match status" value="1"/>
</dbReference>
<dbReference type="InterPro" id="IPR002668">
    <property type="entry name" value="CNT_N_dom"/>
</dbReference>
<keyword evidence="5 7" id="KW-1133">Transmembrane helix</keyword>
<feature type="transmembrane region" description="Helical" evidence="7">
    <location>
        <begin position="375"/>
        <end position="396"/>
    </location>
</feature>
<evidence type="ECO:0000256" key="7">
    <source>
        <dbReference type="SAM" id="Phobius"/>
    </source>
</evidence>
<dbReference type="Pfam" id="PF01773">
    <property type="entry name" value="Nucleos_tra2_N"/>
    <property type="match status" value="1"/>
</dbReference>
<feature type="transmembrane region" description="Helical" evidence="7">
    <location>
        <begin position="275"/>
        <end position="296"/>
    </location>
</feature>
<dbReference type="PANTHER" id="PTHR10590">
    <property type="entry name" value="SODIUM/NUCLEOSIDE COTRANSPORTER"/>
    <property type="match status" value="1"/>
</dbReference>
<feature type="domain" description="Concentrative nucleoside transporter C-terminal" evidence="9">
    <location>
        <begin position="192"/>
        <end position="394"/>
    </location>
</feature>
<evidence type="ECO:0000313" key="12">
    <source>
        <dbReference type="Proteomes" id="UP000028123"/>
    </source>
</evidence>
<evidence type="ECO:0000256" key="1">
    <source>
        <dbReference type="ARBA" id="ARBA00004651"/>
    </source>
</evidence>
<dbReference type="GO" id="GO:0005337">
    <property type="term" value="F:nucleoside transmembrane transporter activity"/>
    <property type="evidence" value="ECO:0007669"/>
    <property type="project" value="InterPro"/>
</dbReference>
<evidence type="ECO:0000259" key="8">
    <source>
        <dbReference type="Pfam" id="PF01773"/>
    </source>
</evidence>
<evidence type="ECO:0000256" key="6">
    <source>
        <dbReference type="ARBA" id="ARBA00023136"/>
    </source>
</evidence>
<evidence type="ECO:0000256" key="2">
    <source>
        <dbReference type="ARBA" id="ARBA00009033"/>
    </source>
</evidence>
<sequence>MKFLFVVAGLLLVFAVGYLFSNNRKGIRSRPILAMLVTQIVLSFIILNTKIGLELITFVSRLFSKLMEFGVGGVNFVFGGLENQGASTFFINVLLPIIFISILIGILNYVKVLPFVIKYVGLALSKLNGMGRLENYVAVSAALLGQSEVFLTTKKQLSQVTKQRLYTLCTSAMSAVSISIVGAYMTMLEPKYVVVAIVLNIFSALIIANIINPYKLDPEEEEATVVADEEHHPKESFFQMISESIMDGFKVAIIVGAMLIGFIALMNMINYVFELIFHISFQSVLGYIFAPVAFLMGIPWSEAVQAGGIMATKLVTNEFVAMLSFKDIASGLSPRTVGIVSVFLVSFANFSSIGIITGAVKALNDKRGDEAAQFGLKLLLGSTLASILSATLIGLFL</sequence>
<protein>
    <submittedName>
        <fullName evidence="11">Pyrimidine nucleoside transporter NupC</fullName>
    </submittedName>
</protein>
<name>A0A081NZS3_9BACL</name>
<comment type="subcellular location">
    <subcellularLocation>
        <location evidence="1">Cell membrane</location>
        <topology evidence="1">Multi-pass membrane protein</topology>
    </subcellularLocation>
</comment>
<dbReference type="RefSeq" id="WP_036686951.1">
    <property type="nucleotide sequence ID" value="NZ_JNVM01000018.1"/>
</dbReference>
<dbReference type="PANTHER" id="PTHR10590:SF23">
    <property type="entry name" value="NUPC_NUPG FAMILY NUCLEOSIDE CNT TRANSPORTER"/>
    <property type="match status" value="1"/>
</dbReference>
<accession>A0A081NZS3</accession>
<dbReference type="Proteomes" id="UP000028123">
    <property type="component" value="Unassembled WGS sequence"/>
</dbReference>
<reference evidence="11 12" key="1">
    <citation type="submission" date="2014-06" db="EMBL/GenBank/DDBJ databases">
        <title>Draft genome sequence of Paenibacillus sp. MSt1.</title>
        <authorList>
            <person name="Aw Y.K."/>
            <person name="Ong K.S."/>
            <person name="Gan H.M."/>
            <person name="Lee S.M."/>
        </authorList>
    </citation>
    <scope>NUCLEOTIDE SEQUENCE [LARGE SCALE GENOMIC DNA]</scope>
    <source>
        <strain evidence="11 12">MSt1</strain>
    </source>
</reference>
<evidence type="ECO:0000256" key="5">
    <source>
        <dbReference type="ARBA" id="ARBA00022989"/>
    </source>
</evidence>
<evidence type="ECO:0000259" key="9">
    <source>
        <dbReference type="Pfam" id="PF07662"/>
    </source>
</evidence>
<dbReference type="Pfam" id="PF07670">
    <property type="entry name" value="Gate"/>
    <property type="match status" value="1"/>
</dbReference>
<evidence type="ECO:0000259" key="10">
    <source>
        <dbReference type="Pfam" id="PF07670"/>
    </source>
</evidence>
<dbReference type="eggNOG" id="COG1972">
    <property type="taxonomic scope" value="Bacteria"/>
</dbReference>
<dbReference type="AlphaFoldDB" id="A0A081NZS3"/>
<evidence type="ECO:0000256" key="3">
    <source>
        <dbReference type="ARBA" id="ARBA00022475"/>
    </source>
</evidence>
<gene>
    <name evidence="11" type="ORF">ET33_11735</name>
</gene>
<feature type="transmembrane region" description="Helical" evidence="7">
    <location>
        <begin position="87"/>
        <end position="110"/>
    </location>
</feature>
<feature type="domain" description="Nucleoside transporter/FeoB GTPase Gate" evidence="10">
    <location>
        <begin position="90"/>
        <end position="190"/>
    </location>
</feature>
<keyword evidence="12" id="KW-1185">Reference proteome</keyword>
<keyword evidence="6 7" id="KW-0472">Membrane</keyword>
<feature type="transmembrane region" description="Helical" evidence="7">
    <location>
        <begin position="337"/>
        <end position="363"/>
    </location>
</feature>
<feature type="domain" description="Concentrative nucleoside transporter N-terminal" evidence="8">
    <location>
        <begin position="8"/>
        <end position="81"/>
    </location>
</feature>
<feature type="transmembrane region" description="Helical" evidence="7">
    <location>
        <begin position="165"/>
        <end position="186"/>
    </location>
</feature>
<dbReference type="GO" id="GO:0005886">
    <property type="term" value="C:plasma membrane"/>
    <property type="evidence" value="ECO:0007669"/>
    <property type="project" value="UniProtKB-SubCell"/>
</dbReference>
<dbReference type="EMBL" id="JNVM01000018">
    <property type="protein sequence ID" value="KEQ23946.1"/>
    <property type="molecule type" value="Genomic_DNA"/>
</dbReference>